<sequence length="60" mass="7008">MIFSKEKIVIAYTTEKCKSCNLERKRKFKEGDYLFSESSKCDSCDGIMQIEKIFGETIEQ</sequence>
<proteinExistence type="predicted"/>
<comment type="caution">
    <text evidence="1">The sequence shown here is derived from an EMBL/GenBank/DDBJ whole genome shotgun (WGS) entry which is preliminary data.</text>
</comment>
<evidence type="ECO:0000313" key="1">
    <source>
        <dbReference type="EMBL" id="MBA4452484.1"/>
    </source>
</evidence>
<dbReference type="Proteomes" id="UP000559653">
    <property type="component" value="Unassembled WGS sequence"/>
</dbReference>
<accession>A0AC60VYA6</accession>
<gene>
    <name evidence="1" type="ORF">H2B03_04840</name>
</gene>
<evidence type="ECO:0000313" key="2">
    <source>
        <dbReference type="Proteomes" id="UP000559653"/>
    </source>
</evidence>
<name>A0AC60VYA6_9ARCH</name>
<reference evidence="1 2" key="1">
    <citation type="journal article" date="2020" name="Appl. Environ. Microbiol.">
        <title>Genomic Characteristics of a Novel Species of Ammonia-Oxidizing Archaea from the Jiulong River Estuary.</title>
        <authorList>
            <person name="Zou D."/>
            <person name="Wan R."/>
            <person name="Han L."/>
            <person name="Xu M.N."/>
            <person name="Liu Y."/>
            <person name="Liu H."/>
            <person name="Kao S.J."/>
            <person name="Li M."/>
        </authorList>
    </citation>
    <scope>NUCLEOTIDE SEQUENCE [LARGE SCALE GENOMIC DNA]</scope>
    <source>
        <strain evidence="1">W1bin1</strain>
    </source>
</reference>
<organism evidence="1 2">
    <name type="scientific">Candidatus Nitrosomaritimum aestuariumsis</name>
    <dbReference type="NCBI Taxonomy" id="3342354"/>
    <lineage>
        <taxon>Archaea</taxon>
        <taxon>Nitrososphaerota</taxon>
        <taxon>Nitrososphaeria</taxon>
        <taxon>Nitrosopumilales</taxon>
        <taxon>Nitrosopumilaceae</taxon>
        <taxon>Candidatus Nitrosomaritimum</taxon>
    </lineage>
</organism>
<dbReference type="EMBL" id="JACEMZ010000026">
    <property type="protein sequence ID" value="MBA4452484.1"/>
    <property type="molecule type" value="Genomic_DNA"/>
</dbReference>
<protein>
    <submittedName>
        <fullName evidence="1">Uncharacterized protein</fullName>
    </submittedName>
</protein>